<organism evidence="2 3">
    <name type="scientific">Gonapodya prolifera (strain JEL478)</name>
    <name type="common">Monoblepharis prolifera</name>
    <dbReference type="NCBI Taxonomy" id="1344416"/>
    <lineage>
        <taxon>Eukaryota</taxon>
        <taxon>Fungi</taxon>
        <taxon>Fungi incertae sedis</taxon>
        <taxon>Chytridiomycota</taxon>
        <taxon>Chytridiomycota incertae sedis</taxon>
        <taxon>Monoblepharidomycetes</taxon>
        <taxon>Monoblepharidales</taxon>
        <taxon>Gonapodyaceae</taxon>
        <taxon>Gonapodya</taxon>
    </lineage>
</organism>
<dbReference type="Pfam" id="PF14494">
    <property type="entry name" value="DUF4436"/>
    <property type="match status" value="1"/>
</dbReference>
<protein>
    <submittedName>
        <fullName evidence="2">Uncharacterized protein</fullName>
    </submittedName>
</protein>
<dbReference type="AlphaFoldDB" id="A0A139AWT2"/>
<feature type="transmembrane region" description="Helical" evidence="1">
    <location>
        <begin position="63"/>
        <end position="83"/>
    </location>
</feature>
<keyword evidence="1" id="KW-0472">Membrane</keyword>
<dbReference type="OMA" id="CFIWCET"/>
<evidence type="ECO:0000256" key="1">
    <source>
        <dbReference type="SAM" id="Phobius"/>
    </source>
</evidence>
<dbReference type="OrthoDB" id="5594013at2759"/>
<proteinExistence type="predicted"/>
<evidence type="ECO:0000313" key="2">
    <source>
        <dbReference type="EMBL" id="KXS21202.1"/>
    </source>
</evidence>
<keyword evidence="1" id="KW-0812">Transmembrane</keyword>
<keyword evidence="1" id="KW-1133">Transmembrane helix</keyword>
<dbReference type="InterPro" id="IPR027948">
    <property type="entry name" value="DUF4436"/>
</dbReference>
<keyword evidence="3" id="KW-1185">Reference proteome</keyword>
<evidence type="ECO:0000313" key="3">
    <source>
        <dbReference type="Proteomes" id="UP000070544"/>
    </source>
</evidence>
<sequence length="113" mass="12263">MAIIMWGLLLGYGLISLDMWFKGRKFEVPFLALGASLLFALPNIRNAAPLAPPIGTQLDMAGLFVGLIAIGGCLIVNMFRVVYEIAPPKPPAVEHPKPAGFPPQDVFIGNKRY</sequence>
<dbReference type="EMBL" id="KQ965733">
    <property type="protein sequence ID" value="KXS21202.1"/>
    <property type="molecule type" value="Genomic_DNA"/>
</dbReference>
<gene>
    <name evidence="2" type="ORF">M427DRAFT_313564</name>
</gene>
<reference evidence="2 3" key="1">
    <citation type="journal article" date="2015" name="Genome Biol. Evol.">
        <title>Phylogenomic analyses indicate that early fungi evolved digesting cell walls of algal ancestors of land plants.</title>
        <authorList>
            <person name="Chang Y."/>
            <person name="Wang S."/>
            <person name="Sekimoto S."/>
            <person name="Aerts A.L."/>
            <person name="Choi C."/>
            <person name="Clum A."/>
            <person name="LaButti K.M."/>
            <person name="Lindquist E.A."/>
            <person name="Yee Ngan C."/>
            <person name="Ohm R.A."/>
            <person name="Salamov A.A."/>
            <person name="Grigoriev I.V."/>
            <person name="Spatafora J.W."/>
            <person name="Berbee M.L."/>
        </authorList>
    </citation>
    <scope>NUCLEOTIDE SEQUENCE [LARGE SCALE GENOMIC DNA]</scope>
    <source>
        <strain evidence="2 3">JEL478</strain>
    </source>
</reference>
<dbReference type="Proteomes" id="UP000070544">
    <property type="component" value="Unassembled WGS sequence"/>
</dbReference>
<name>A0A139AWT2_GONPJ</name>
<accession>A0A139AWT2</accession>